<dbReference type="AlphaFoldDB" id="A0A1D2VFD5"/>
<dbReference type="SUPFAM" id="SSF51971">
    <property type="entry name" value="Nucleotide-binding domain"/>
    <property type="match status" value="1"/>
</dbReference>
<evidence type="ECO:0000256" key="1">
    <source>
        <dbReference type="ARBA" id="ARBA00001974"/>
    </source>
</evidence>
<evidence type="ECO:0000313" key="9">
    <source>
        <dbReference type="Proteomes" id="UP000095038"/>
    </source>
</evidence>
<dbReference type="GO" id="GO:0071949">
    <property type="term" value="F:FAD binding"/>
    <property type="evidence" value="ECO:0007669"/>
    <property type="project" value="InterPro"/>
</dbReference>
<dbReference type="GeneID" id="30968551"/>
<dbReference type="EMBL" id="KV454482">
    <property type="protein sequence ID" value="ODV60384.1"/>
    <property type="molecule type" value="Genomic_DNA"/>
</dbReference>
<dbReference type="PANTHER" id="PTHR11530:SF16">
    <property type="entry name" value="D-AMINO ACID OXIDASE (AFU_ORTHOLOGUE AFUA_5G11290)"/>
    <property type="match status" value="1"/>
</dbReference>
<feature type="binding site" evidence="6">
    <location>
        <begin position="43"/>
        <end position="44"/>
    </location>
    <ligand>
        <name>FAD</name>
        <dbReference type="ChEBI" id="CHEBI:57692"/>
    </ligand>
</feature>
<proteinExistence type="inferred from homology"/>
<keyword evidence="4 6" id="KW-0274">FAD</keyword>
<evidence type="ECO:0000256" key="4">
    <source>
        <dbReference type="ARBA" id="ARBA00022827"/>
    </source>
</evidence>
<comment type="cofactor">
    <cofactor evidence="1 6">
        <name>FAD</name>
        <dbReference type="ChEBI" id="CHEBI:57692"/>
    </cofactor>
</comment>
<dbReference type="InterPro" id="IPR006181">
    <property type="entry name" value="D-amino_acid_oxidase_CS"/>
</dbReference>
<dbReference type="OrthoDB" id="409956at2759"/>
<evidence type="ECO:0000256" key="3">
    <source>
        <dbReference type="ARBA" id="ARBA00022630"/>
    </source>
</evidence>
<dbReference type="RefSeq" id="XP_020046691.1">
    <property type="nucleotide sequence ID" value="XM_020194915.1"/>
</dbReference>
<protein>
    <submittedName>
        <fullName evidence="8">Nucleotide-binding domain-containing protein</fullName>
    </submittedName>
</protein>
<name>A0A1D2VFD5_9ASCO</name>
<keyword evidence="9" id="KW-1185">Reference proteome</keyword>
<organism evidence="8 9">
    <name type="scientific">Ascoidea rubescens DSM 1968</name>
    <dbReference type="NCBI Taxonomy" id="1344418"/>
    <lineage>
        <taxon>Eukaryota</taxon>
        <taxon>Fungi</taxon>
        <taxon>Dikarya</taxon>
        <taxon>Ascomycota</taxon>
        <taxon>Saccharomycotina</taxon>
        <taxon>Saccharomycetes</taxon>
        <taxon>Ascoideaceae</taxon>
        <taxon>Ascoidea</taxon>
    </lineage>
</organism>
<evidence type="ECO:0000256" key="2">
    <source>
        <dbReference type="ARBA" id="ARBA00006730"/>
    </source>
</evidence>
<comment type="similarity">
    <text evidence="2">Belongs to the DAMOX/DASOX family.</text>
</comment>
<evidence type="ECO:0000313" key="8">
    <source>
        <dbReference type="EMBL" id="ODV60384.1"/>
    </source>
</evidence>
<dbReference type="InterPro" id="IPR006076">
    <property type="entry name" value="FAD-dep_OxRdtase"/>
</dbReference>
<dbReference type="InterPro" id="IPR023209">
    <property type="entry name" value="DAO"/>
</dbReference>
<dbReference type="STRING" id="1344418.A0A1D2VFD5"/>
<dbReference type="GO" id="GO:0005737">
    <property type="term" value="C:cytoplasm"/>
    <property type="evidence" value="ECO:0007669"/>
    <property type="project" value="TreeGrafter"/>
</dbReference>
<evidence type="ECO:0000256" key="5">
    <source>
        <dbReference type="ARBA" id="ARBA00023002"/>
    </source>
</evidence>
<feature type="binding site" evidence="6">
    <location>
        <position position="324"/>
    </location>
    <ligand>
        <name>D-dopa</name>
        <dbReference type="ChEBI" id="CHEBI:149689"/>
    </ligand>
</feature>
<evidence type="ECO:0000256" key="6">
    <source>
        <dbReference type="PIRSR" id="PIRSR000189-1"/>
    </source>
</evidence>
<feature type="domain" description="FAD dependent oxidoreductase" evidence="7">
    <location>
        <begin position="3"/>
        <end position="339"/>
    </location>
</feature>
<dbReference type="Pfam" id="PF01266">
    <property type="entry name" value="DAO"/>
    <property type="match status" value="1"/>
</dbReference>
<dbReference type="PROSITE" id="PS00677">
    <property type="entry name" value="DAO"/>
    <property type="match status" value="1"/>
</dbReference>
<dbReference type="Gene3D" id="3.40.50.720">
    <property type="entry name" value="NAD(P)-binding Rossmann-like Domain"/>
    <property type="match status" value="1"/>
</dbReference>
<dbReference type="SUPFAM" id="SSF54373">
    <property type="entry name" value="FAD-linked reductases, C-terminal domain"/>
    <property type="match status" value="1"/>
</dbReference>
<reference evidence="9" key="1">
    <citation type="submission" date="2016-05" db="EMBL/GenBank/DDBJ databases">
        <title>Comparative genomics of biotechnologically important yeasts.</title>
        <authorList>
            <consortium name="DOE Joint Genome Institute"/>
            <person name="Riley R."/>
            <person name="Haridas S."/>
            <person name="Wolfe K.H."/>
            <person name="Lopes M.R."/>
            <person name="Hittinger C.T."/>
            <person name="Goker M."/>
            <person name="Salamov A."/>
            <person name="Wisecaver J."/>
            <person name="Long T.M."/>
            <person name="Aerts A.L."/>
            <person name="Barry K."/>
            <person name="Choi C."/>
            <person name="Clum A."/>
            <person name="Coughlan A.Y."/>
            <person name="Deshpande S."/>
            <person name="Douglass A.P."/>
            <person name="Hanson S.J."/>
            <person name="Klenk H.-P."/>
            <person name="Labutti K."/>
            <person name="Lapidus A."/>
            <person name="Lindquist E."/>
            <person name="Lipzen A."/>
            <person name="Meier-Kolthoff J.P."/>
            <person name="Ohm R.A."/>
            <person name="Otillar R.P."/>
            <person name="Pangilinan J."/>
            <person name="Peng Y."/>
            <person name="Rokas A."/>
            <person name="Rosa C.A."/>
            <person name="Scheuner C."/>
            <person name="Sibirny A.A."/>
            <person name="Slot J.C."/>
            <person name="Stielow J.B."/>
            <person name="Sun H."/>
            <person name="Kurtzman C.P."/>
            <person name="Blackwell M."/>
            <person name="Grigoriev I.V."/>
            <person name="Jeffries T.W."/>
        </authorList>
    </citation>
    <scope>NUCLEOTIDE SEQUENCE [LARGE SCALE GENOMIC DNA]</scope>
    <source>
        <strain evidence="9">DSM 1968</strain>
    </source>
</reference>
<dbReference type="InParanoid" id="A0A1D2VFD5"/>
<keyword evidence="3" id="KW-0285">Flavoprotein</keyword>
<sequence>MSKIVVIGAGVAGLTTAYLLAQKGHDVTIVARNIPGDLDPHYTSPWAGANWSSFAQKDEIVLQNFDKPAYHEFLRLAKNEPLAGIRTIYSYHYIKKENAKDYESRWFKDFVEGYEVFTDPKLLPDDCSIGYKFKTVTISTSLYLFYLLKRCVDLNAVYRRKKLDHINQAFDLHSSGSKADYVFNCTGLLAKTLGGVNDESIYPVRGQVLLVNNTGTKQVVASLFPEYSNESLYTMPRKEGGTILGGCFIKDVWDTTPDNALTQRIIERAKKYQPELIDPNVNNNPTDIEIIRVNVGLRPFRKNGPRVEIDSVNPKIIHNYGAGGAGYQSSYGMAGAAIELLEASIPKSKL</sequence>
<accession>A0A1D2VFD5</accession>
<dbReference type="PRINTS" id="PR00420">
    <property type="entry name" value="RNGMNOXGNASE"/>
</dbReference>
<dbReference type="PIRSF" id="PIRSF000189">
    <property type="entry name" value="D-aa_oxidase"/>
    <property type="match status" value="1"/>
</dbReference>
<dbReference type="GO" id="GO:0019478">
    <property type="term" value="P:D-amino acid catabolic process"/>
    <property type="evidence" value="ECO:0007669"/>
    <property type="project" value="TreeGrafter"/>
</dbReference>
<feature type="binding site" evidence="6">
    <location>
        <position position="186"/>
    </location>
    <ligand>
        <name>FAD</name>
        <dbReference type="ChEBI" id="CHEBI:57692"/>
    </ligand>
</feature>
<dbReference type="Proteomes" id="UP000095038">
    <property type="component" value="Unassembled WGS sequence"/>
</dbReference>
<dbReference type="Gene3D" id="3.30.9.10">
    <property type="entry name" value="D-Amino Acid Oxidase, subunit A, domain 2"/>
    <property type="match status" value="1"/>
</dbReference>
<dbReference type="PANTHER" id="PTHR11530">
    <property type="entry name" value="D-AMINO ACID OXIDASE"/>
    <property type="match status" value="1"/>
</dbReference>
<gene>
    <name evidence="8" type="ORF">ASCRUDRAFT_8618</name>
</gene>
<dbReference type="GO" id="GO:0003884">
    <property type="term" value="F:D-amino-acid oxidase activity"/>
    <property type="evidence" value="ECO:0007669"/>
    <property type="project" value="InterPro"/>
</dbReference>
<evidence type="ECO:0000259" key="7">
    <source>
        <dbReference type="Pfam" id="PF01266"/>
    </source>
</evidence>
<keyword evidence="5" id="KW-0560">Oxidoreductase</keyword>